<name>A0AAU9TKG3_EUPED</name>
<comment type="caution">
    <text evidence="2">The sequence shown here is derived from an EMBL/GenBank/DDBJ whole genome shotgun (WGS) entry which is preliminary data.</text>
</comment>
<organism evidence="2 3">
    <name type="scientific">Euphydryas editha</name>
    <name type="common">Edith's checkerspot</name>
    <dbReference type="NCBI Taxonomy" id="104508"/>
    <lineage>
        <taxon>Eukaryota</taxon>
        <taxon>Metazoa</taxon>
        <taxon>Ecdysozoa</taxon>
        <taxon>Arthropoda</taxon>
        <taxon>Hexapoda</taxon>
        <taxon>Insecta</taxon>
        <taxon>Pterygota</taxon>
        <taxon>Neoptera</taxon>
        <taxon>Endopterygota</taxon>
        <taxon>Lepidoptera</taxon>
        <taxon>Glossata</taxon>
        <taxon>Ditrysia</taxon>
        <taxon>Papilionoidea</taxon>
        <taxon>Nymphalidae</taxon>
        <taxon>Nymphalinae</taxon>
        <taxon>Euphydryas</taxon>
    </lineage>
</organism>
<keyword evidence="1" id="KW-0812">Transmembrane</keyword>
<feature type="transmembrane region" description="Helical" evidence="1">
    <location>
        <begin position="47"/>
        <end position="68"/>
    </location>
</feature>
<sequence>MYVFISVIISACWVAGAVVGLLPLFGWHAAVDSAPGCYFVEVMDYNYLLFLYFATIVTPSVLLAAFYAHIYRVVVKQVCEIKVIRKLLL</sequence>
<evidence type="ECO:0000256" key="1">
    <source>
        <dbReference type="SAM" id="Phobius"/>
    </source>
</evidence>
<gene>
    <name evidence="2" type="ORF">EEDITHA_LOCUS2643</name>
</gene>
<dbReference type="Gene3D" id="1.20.1070.10">
    <property type="entry name" value="Rhodopsin 7-helix transmembrane proteins"/>
    <property type="match status" value="1"/>
</dbReference>
<keyword evidence="1" id="KW-1133">Transmembrane helix</keyword>
<evidence type="ECO:0000313" key="2">
    <source>
        <dbReference type="EMBL" id="CAH2086241.1"/>
    </source>
</evidence>
<accession>A0AAU9TKG3</accession>
<evidence type="ECO:0008006" key="4">
    <source>
        <dbReference type="Google" id="ProtNLM"/>
    </source>
</evidence>
<keyword evidence="3" id="KW-1185">Reference proteome</keyword>
<protein>
    <recommendedName>
        <fullName evidence="4">G-protein coupled receptors family 1 profile domain-containing protein</fullName>
    </recommendedName>
</protein>
<feature type="transmembrane region" description="Helical" evidence="1">
    <location>
        <begin position="7"/>
        <end position="27"/>
    </location>
</feature>
<proteinExistence type="predicted"/>
<evidence type="ECO:0000313" key="3">
    <source>
        <dbReference type="Proteomes" id="UP001153954"/>
    </source>
</evidence>
<keyword evidence="1" id="KW-0472">Membrane</keyword>
<dbReference type="AlphaFoldDB" id="A0AAU9TKG3"/>
<dbReference type="EMBL" id="CAKOGL010000005">
    <property type="protein sequence ID" value="CAH2086241.1"/>
    <property type="molecule type" value="Genomic_DNA"/>
</dbReference>
<reference evidence="2" key="1">
    <citation type="submission" date="2022-03" db="EMBL/GenBank/DDBJ databases">
        <authorList>
            <person name="Tunstrom K."/>
        </authorList>
    </citation>
    <scope>NUCLEOTIDE SEQUENCE</scope>
</reference>
<dbReference type="SUPFAM" id="SSF81321">
    <property type="entry name" value="Family A G protein-coupled receptor-like"/>
    <property type="match status" value="1"/>
</dbReference>
<dbReference type="Proteomes" id="UP001153954">
    <property type="component" value="Unassembled WGS sequence"/>
</dbReference>